<accession>A0A917C0S0</accession>
<dbReference type="CDD" id="cd05233">
    <property type="entry name" value="SDR_c"/>
    <property type="match status" value="1"/>
</dbReference>
<comment type="caution">
    <text evidence="3">The sequence shown here is derived from an EMBL/GenBank/DDBJ whole genome shotgun (WGS) entry which is preliminary data.</text>
</comment>
<dbReference type="FunFam" id="3.40.50.720:FF:000084">
    <property type="entry name" value="Short-chain dehydrogenase reductase"/>
    <property type="match status" value="1"/>
</dbReference>
<dbReference type="PANTHER" id="PTHR43639">
    <property type="entry name" value="OXIDOREDUCTASE, SHORT-CHAIN DEHYDROGENASE/REDUCTASE FAMILY (AFU_ORTHOLOGUE AFUA_5G02870)"/>
    <property type="match status" value="1"/>
</dbReference>
<protein>
    <submittedName>
        <fullName evidence="3">Oxidoreductase</fullName>
    </submittedName>
</protein>
<reference evidence="3" key="2">
    <citation type="submission" date="2020-09" db="EMBL/GenBank/DDBJ databases">
        <authorList>
            <person name="Sun Q."/>
            <person name="Sedlacek I."/>
        </authorList>
    </citation>
    <scope>NUCLEOTIDE SEQUENCE</scope>
    <source>
        <strain evidence="3">CCM 7897</strain>
    </source>
</reference>
<organism evidence="3 4">
    <name type="scientific">Azorhizobium oxalatiphilum</name>
    <dbReference type="NCBI Taxonomy" id="980631"/>
    <lineage>
        <taxon>Bacteria</taxon>
        <taxon>Pseudomonadati</taxon>
        <taxon>Pseudomonadota</taxon>
        <taxon>Alphaproteobacteria</taxon>
        <taxon>Hyphomicrobiales</taxon>
        <taxon>Xanthobacteraceae</taxon>
        <taxon>Azorhizobium</taxon>
    </lineage>
</organism>
<dbReference type="PANTHER" id="PTHR43639:SF1">
    <property type="entry name" value="SHORT-CHAIN DEHYDROGENASE_REDUCTASE FAMILY PROTEIN"/>
    <property type="match status" value="1"/>
</dbReference>
<evidence type="ECO:0000313" key="3">
    <source>
        <dbReference type="EMBL" id="GGF66253.1"/>
    </source>
</evidence>
<dbReference type="SUPFAM" id="SSF51735">
    <property type="entry name" value="NAD(P)-binding Rossmann-fold domains"/>
    <property type="match status" value="1"/>
</dbReference>
<dbReference type="RefSeq" id="WP_188579399.1">
    <property type="nucleotide sequence ID" value="NZ_BMCT01000003.1"/>
</dbReference>
<evidence type="ECO:0000256" key="1">
    <source>
        <dbReference type="ARBA" id="ARBA00006484"/>
    </source>
</evidence>
<dbReference type="AlphaFoldDB" id="A0A917C0S0"/>
<dbReference type="PRINTS" id="PR00081">
    <property type="entry name" value="GDHRDH"/>
</dbReference>
<dbReference type="Gene3D" id="3.40.50.720">
    <property type="entry name" value="NAD(P)-binding Rossmann-like Domain"/>
    <property type="match status" value="1"/>
</dbReference>
<dbReference type="EMBL" id="BMCT01000003">
    <property type="protein sequence ID" value="GGF66253.1"/>
    <property type="molecule type" value="Genomic_DNA"/>
</dbReference>
<name>A0A917C0S0_9HYPH</name>
<dbReference type="PRINTS" id="PR00080">
    <property type="entry name" value="SDRFAMILY"/>
</dbReference>
<keyword evidence="2" id="KW-0560">Oxidoreductase</keyword>
<dbReference type="GO" id="GO:0016491">
    <property type="term" value="F:oxidoreductase activity"/>
    <property type="evidence" value="ECO:0007669"/>
    <property type="project" value="UniProtKB-KW"/>
</dbReference>
<sequence length="281" mass="28393">MTTPVPATTLPVFPDLKGKAVLITGASTGIGAAAAEGFARSGARVAVHYNASREKAEAVAARITAAGGEAVLVAGDVTEPDAPARIIAETVQAFGRLDVLINNAGGLVERVPITDYSEAFVARVLELNVTQVIAFMREGVKQMKAQGTGEIGSGLTGTGSVGTAGAIINVSSIAARNGGGGGAVLYAAAKGFISTATKGWAKELAASGIRVNAVSPGVIATPFHERYSTAQQMAAMQATIPMDRIGTPQDCVGAFLFLASEAAGGYVTGQILEVNGGQYMP</sequence>
<comment type="similarity">
    <text evidence="1">Belongs to the short-chain dehydrogenases/reductases (SDR) family.</text>
</comment>
<evidence type="ECO:0000256" key="2">
    <source>
        <dbReference type="ARBA" id="ARBA00023002"/>
    </source>
</evidence>
<dbReference type="InterPro" id="IPR002347">
    <property type="entry name" value="SDR_fam"/>
</dbReference>
<evidence type="ECO:0000313" key="4">
    <source>
        <dbReference type="Proteomes" id="UP000606044"/>
    </source>
</evidence>
<proteinExistence type="inferred from homology"/>
<gene>
    <name evidence="3" type="ORF">GCM10007301_27440</name>
</gene>
<reference evidence="3" key="1">
    <citation type="journal article" date="2014" name="Int. J. Syst. Evol. Microbiol.">
        <title>Complete genome sequence of Corynebacterium casei LMG S-19264T (=DSM 44701T), isolated from a smear-ripened cheese.</title>
        <authorList>
            <consortium name="US DOE Joint Genome Institute (JGI-PGF)"/>
            <person name="Walter F."/>
            <person name="Albersmeier A."/>
            <person name="Kalinowski J."/>
            <person name="Ruckert C."/>
        </authorList>
    </citation>
    <scope>NUCLEOTIDE SEQUENCE</scope>
    <source>
        <strain evidence="3">CCM 7897</strain>
    </source>
</reference>
<dbReference type="Pfam" id="PF13561">
    <property type="entry name" value="adh_short_C2"/>
    <property type="match status" value="1"/>
</dbReference>
<keyword evidence="4" id="KW-1185">Reference proteome</keyword>
<dbReference type="InterPro" id="IPR036291">
    <property type="entry name" value="NAD(P)-bd_dom_sf"/>
</dbReference>
<dbReference type="Proteomes" id="UP000606044">
    <property type="component" value="Unassembled WGS sequence"/>
</dbReference>